<keyword evidence="2" id="KW-0808">Transferase</keyword>
<dbReference type="AlphaFoldDB" id="A0A0E3UUT0"/>
<dbReference type="GO" id="GO:0008168">
    <property type="term" value="F:methyltransferase activity"/>
    <property type="evidence" value="ECO:0007669"/>
    <property type="project" value="UniProtKB-KW"/>
</dbReference>
<dbReference type="InterPro" id="IPR041698">
    <property type="entry name" value="Methyltransf_25"/>
</dbReference>
<dbReference type="CDD" id="cd02440">
    <property type="entry name" value="AdoMet_MTases"/>
    <property type="match status" value="1"/>
</dbReference>
<dbReference type="GO" id="GO:0032259">
    <property type="term" value="P:methylation"/>
    <property type="evidence" value="ECO:0007669"/>
    <property type="project" value="UniProtKB-KW"/>
</dbReference>
<dbReference type="Pfam" id="PF13649">
    <property type="entry name" value="Methyltransf_25"/>
    <property type="match status" value="1"/>
</dbReference>
<dbReference type="Gene3D" id="3.40.50.150">
    <property type="entry name" value="Vaccinia Virus protein VP39"/>
    <property type="match status" value="1"/>
</dbReference>
<accession>A0A0E3UUT0</accession>
<dbReference type="OrthoDB" id="836632at2"/>
<dbReference type="RefSeq" id="WP_046308703.1">
    <property type="nucleotide sequence ID" value="NZ_CBCSCY010000020.1"/>
</dbReference>
<gene>
    <name evidence="2" type="ORF">PKOR_01120</name>
</gene>
<reference evidence="2 3" key="1">
    <citation type="journal article" date="2015" name="Sci. Rep.">
        <title>Unraveling adaptation of Pontibacter korlensis to radiation and infertility in desert through complete genome and comparative transcriptomic analysis.</title>
        <authorList>
            <person name="Dai J."/>
            <person name="Dai W."/>
            <person name="Qiu C."/>
            <person name="Yang Z."/>
            <person name="Zhang Y."/>
            <person name="Zhou M."/>
            <person name="Zhang L."/>
            <person name="Fang C."/>
            <person name="Gao Q."/>
            <person name="Yang Q."/>
            <person name="Li X."/>
            <person name="Wang Z."/>
            <person name="Wang Z."/>
            <person name="Jia Z."/>
            <person name="Chen X."/>
        </authorList>
    </citation>
    <scope>NUCLEOTIDE SEQUENCE [LARGE SCALE GENOMIC DNA]</scope>
    <source>
        <strain evidence="2 3">X14-1T</strain>
    </source>
</reference>
<dbReference type="STRING" id="400092.PKOR_01120"/>
<dbReference type="HOGENOM" id="CLU_099465_0_0_10"/>
<dbReference type="Proteomes" id="UP000033109">
    <property type="component" value="Chromosome"/>
</dbReference>
<dbReference type="EMBL" id="CP009621">
    <property type="protein sequence ID" value="AKD01997.1"/>
    <property type="molecule type" value="Genomic_DNA"/>
</dbReference>
<evidence type="ECO:0000313" key="3">
    <source>
        <dbReference type="Proteomes" id="UP000033109"/>
    </source>
</evidence>
<sequence>MPKLPDSGFHYVASFYDALARLVYGEALQQAQLALLPFLSQQARVLVIGGGTGWILEQLLQTQKQLDILYLDAAPAMLQRAQQKYERYQKPQNCHVSFRLGTEQELQPQEQFDVIITPFLLDLFPPSRLQQLMTRLTAALKAHGKWLFADFWPVEQPPPWWQQILIRGMYTFFGWLSGVQARKLPDYSSHFRTLGFEEKYSATFYSGMVQAKVFERS</sequence>
<evidence type="ECO:0000313" key="2">
    <source>
        <dbReference type="EMBL" id="AKD01997.1"/>
    </source>
</evidence>
<proteinExistence type="predicted"/>
<feature type="domain" description="Methyltransferase" evidence="1">
    <location>
        <begin position="45"/>
        <end position="144"/>
    </location>
</feature>
<dbReference type="SUPFAM" id="SSF53335">
    <property type="entry name" value="S-adenosyl-L-methionine-dependent methyltransferases"/>
    <property type="match status" value="1"/>
</dbReference>
<organism evidence="2 3">
    <name type="scientific">Pontibacter korlensis</name>
    <dbReference type="NCBI Taxonomy" id="400092"/>
    <lineage>
        <taxon>Bacteria</taxon>
        <taxon>Pseudomonadati</taxon>
        <taxon>Bacteroidota</taxon>
        <taxon>Cytophagia</taxon>
        <taxon>Cytophagales</taxon>
        <taxon>Hymenobacteraceae</taxon>
        <taxon>Pontibacter</taxon>
    </lineage>
</organism>
<dbReference type="KEGG" id="pko:PKOR_01120"/>
<protein>
    <submittedName>
        <fullName evidence="2">Methyltransferase type 12</fullName>
    </submittedName>
</protein>
<dbReference type="InterPro" id="IPR029063">
    <property type="entry name" value="SAM-dependent_MTases_sf"/>
</dbReference>
<evidence type="ECO:0000259" key="1">
    <source>
        <dbReference type="Pfam" id="PF13649"/>
    </source>
</evidence>
<keyword evidence="2" id="KW-0489">Methyltransferase</keyword>
<name>A0A0E3UUT0_9BACT</name>
<dbReference type="PATRIC" id="fig|400092.3.peg.253"/>
<keyword evidence="3" id="KW-1185">Reference proteome</keyword>